<dbReference type="InterPro" id="IPR015424">
    <property type="entry name" value="PyrdxlP-dep_Trfase"/>
</dbReference>
<accession>T1CEI7</accession>
<protein>
    <submittedName>
        <fullName evidence="3">Adenosylmethionine--8-amino-7-oxononanoate aminotransferase</fullName>
    </submittedName>
</protein>
<evidence type="ECO:0000256" key="2">
    <source>
        <dbReference type="ARBA" id="ARBA00022679"/>
    </source>
</evidence>
<dbReference type="InterPro" id="IPR015421">
    <property type="entry name" value="PyrdxlP-dep_Trfase_major"/>
</dbReference>
<evidence type="ECO:0000313" key="3">
    <source>
        <dbReference type="EMBL" id="EQD80952.1"/>
    </source>
</evidence>
<keyword evidence="1 3" id="KW-0032">Aminotransferase</keyword>
<gene>
    <name evidence="3" type="ORF">B1A_00344</name>
</gene>
<dbReference type="PANTHER" id="PTHR42684">
    <property type="entry name" value="ADENOSYLMETHIONINE-8-AMINO-7-OXONONANOATE AMINOTRANSFERASE"/>
    <property type="match status" value="1"/>
</dbReference>
<dbReference type="PROSITE" id="PS00600">
    <property type="entry name" value="AA_TRANSFER_CLASS_3"/>
    <property type="match status" value="1"/>
</dbReference>
<dbReference type="InterPro" id="IPR049704">
    <property type="entry name" value="Aminotrans_3_PPA_site"/>
</dbReference>
<comment type="caution">
    <text evidence="3">The sequence shown here is derived from an EMBL/GenBank/DDBJ whole genome shotgun (WGS) entry which is preliminary data.</text>
</comment>
<dbReference type="InterPro" id="IPR005814">
    <property type="entry name" value="Aminotrans_3"/>
</dbReference>
<dbReference type="Gene3D" id="3.40.640.10">
    <property type="entry name" value="Type I PLP-dependent aspartate aminotransferase-like (Major domain)"/>
    <property type="match status" value="1"/>
</dbReference>
<feature type="non-terminal residue" evidence="3">
    <location>
        <position position="1"/>
    </location>
</feature>
<dbReference type="SUPFAM" id="SSF53383">
    <property type="entry name" value="PLP-dependent transferases"/>
    <property type="match status" value="1"/>
</dbReference>
<dbReference type="AlphaFoldDB" id="T1CEI7"/>
<name>T1CEI7_9ZZZZ</name>
<dbReference type="EMBL" id="AUZX01000265">
    <property type="protein sequence ID" value="EQD80952.1"/>
    <property type="molecule type" value="Genomic_DNA"/>
</dbReference>
<reference evidence="3" key="1">
    <citation type="submission" date="2013-08" db="EMBL/GenBank/DDBJ databases">
        <authorList>
            <person name="Mendez C."/>
            <person name="Richter M."/>
            <person name="Ferrer M."/>
            <person name="Sanchez J."/>
        </authorList>
    </citation>
    <scope>NUCLEOTIDE SEQUENCE</scope>
</reference>
<dbReference type="GO" id="GO:0009102">
    <property type="term" value="P:biotin biosynthetic process"/>
    <property type="evidence" value="ECO:0007669"/>
    <property type="project" value="TreeGrafter"/>
</dbReference>
<proteinExistence type="predicted"/>
<dbReference type="GO" id="GO:0030170">
    <property type="term" value="F:pyridoxal phosphate binding"/>
    <property type="evidence" value="ECO:0007669"/>
    <property type="project" value="InterPro"/>
</dbReference>
<dbReference type="PANTHER" id="PTHR42684:SF17">
    <property type="entry name" value="ADENOSYLMETHIONINE-8-AMINO-7-OXONONANOATE AMINOTRANSFERASE"/>
    <property type="match status" value="1"/>
</dbReference>
<dbReference type="Pfam" id="PF00202">
    <property type="entry name" value="Aminotran_3"/>
    <property type="match status" value="1"/>
</dbReference>
<feature type="non-terminal residue" evidence="3">
    <location>
        <position position="159"/>
    </location>
</feature>
<keyword evidence="2 3" id="KW-0808">Transferase</keyword>
<sequence length="159" mass="17065">AYHGDTLGAVGVGGIDRFHQDFGALLKPSIKVPAPDCFSCPVGLQKESCHMECFELFRKTVTKHQDEVCAIICEPLLQAAGGMIVWPQGYLSKIRELSKGLNIPLILDEVATGFGRTGAMFASDLEGVSPDFLCLGKGLTGGYLPLAATLMTEKIYESI</sequence>
<reference evidence="3" key="2">
    <citation type="journal article" date="2014" name="ISME J.">
        <title>Microbial stratification in low pH oxic and suboxic macroscopic growths along an acid mine drainage.</title>
        <authorList>
            <person name="Mendez-Garcia C."/>
            <person name="Mesa V."/>
            <person name="Sprenger R.R."/>
            <person name="Richter M."/>
            <person name="Diez M.S."/>
            <person name="Solano J."/>
            <person name="Bargiela R."/>
            <person name="Golyshina O.V."/>
            <person name="Manteca A."/>
            <person name="Ramos J.L."/>
            <person name="Gallego J.R."/>
            <person name="Llorente I."/>
            <person name="Martins Dos Santos V.A."/>
            <person name="Jensen O.N."/>
            <person name="Pelaez A.I."/>
            <person name="Sanchez J."/>
            <person name="Ferrer M."/>
        </authorList>
    </citation>
    <scope>NUCLEOTIDE SEQUENCE</scope>
</reference>
<dbReference type="GO" id="GO:0004015">
    <property type="term" value="F:adenosylmethionine-8-amino-7-oxononanoate transaminase activity"/>
    <property type="evidence" value="ECO:0007669"/>
    <property type="project" value="TreeGrafter"/>
</dbReference>
<organism evidence="3">
    <name type="scientific">mine drainage metagenome</name>
    <dbReference type="NCBI Taxonomy" id="410659"/>
    <lineage>
        <taxon>unclassified sequences</taxon>
        <taxon>metagenomes</taxon>
        <taxon>ecological metagenomes</taxon>
    </lineage>
</organism>
<evidence type="ECO:0000256" key="1">
    <source>
        <dbReference type="ARBA" id="ARBA00022576"/>
    </source>
</evidence>